<protein>
    <submittedName>
        <fullName evidence="3">Metallopeptidase</fullName>
    </submittedName>
</protein>
<dbReference type="GO" id="GO:0005737">
    <property type="term" value="C:cytoplasm"/>
    <property type="evidence" value="ECO:0007669"/>
    <property type="project" value="TreeGrafter"/>
</dbReference>
<evidence type="ECO:0000313" key="5">
    <source>
        <dbReference type="Proteomes" id="UP000011715"/>
    </source>
</evidence>
<dbReference type="VEuPathDB" id="FungiDB:MAPG_03569"/>
<dbReference type="EMBL" id="ADBL01000855">
    <property type="status" value="NOT_ANNOTATED_CDS"/>
    <property type="molecule type" value="Genomic_DNA"/>
</dbReference>
<dbReference type="PROSITE" id="PS51752">
    <property type="entry name" value="JACALIN_LECTIN"/>
    <property type="match status" value="1"/>
</dbReference>
<dbReference type="InterPro" id="IPR001229">
    <property type="entry name" value="Jacalin-like_lectin_dom"/>
</dbReference>
<dbReference type="Gene3D" id="2.100.10.30">
    <property type="entry name" value="Jacalin-like lectin domain"/>
    <property type="match status" value="1"/>
</dbReference>
<evidence type="ECO:0000259" key="2">
    <source>
        <dbReference type="PROSITE" id="PS51752"/>
    </source>
</evidence>
<feature type="region of interest" description="Disordered" evidence="1">
    <location>
        <begin position="1"/>
        <end position="23"/>
    </location>
</feature>
<dbReference type="Pfam" id="PF01419">
    <property type="entry name" value="Jacalin"/>
    <property type="match status" value="1"/>
</dbReference>
<evidence type="ECO:0000256" key="1">
    <source>
        <dbReference type="SAM" id="MobiDB-lite"/>
    </source>
</evidence>
<dbReference type="EnsemblFungi" id="MAPG_03569T0">
    <property type="protein sequence ID" value="MAPG_03569T0"/>
    <property type="gene ID" value="MAPG_03569"/>
</dbReference>
<organism evidence="4 5">
    <name type="scientific">Magnaporthiopsis poae (strain ATCC 64411 / 73-15)</name>
    <name type="common">Kentucky bluegrass fungus</name>
    <name type="synonym">Magnaporthe poae</name>
    <dbReference type="NCBI Taxonomy" id="644358"/>
    <lineage>
        <taxon>Eukaryota</taxon>
        <taxon>Fungi</taxon>
        <taxon>Dikarya</taxon>
        <taxon>Ascomycota</taxon>
        <taxon>Pezizomycotina</taxon>
        <taxon>Sordariomycetes</taxon>
        <taxon>Sordariomycetidae</taxon>
        <taxon>Magnaporthales</taxon>
        <taxon>Magnaporthaceae</taxon>
        <taxon>Magnaporthiopsis</taxon>
    </lineage>
</organism>
<dbReference type="InterPro" id="IPR021917">
    <property type="entry name" value="Unchr_Zn-peptidase-like"/>
</dbReference>
<dbReference type="Pfam" id="PF12044">
    <property type="entry name" value="Metallopep"/>
    <property type="match status" value="1"/>
</dbReference>
<dbReference type="PANTHER" id="PTHR21054:SF2">
    <property type="entry name" value="MIP04191P"/>
    <property type="match status" value="1"/>
</dbReference>
<keyword evidence="5" id="KW-1185">Reference proteome</keyword>
<dbReference type="AlphaFoldDB" id="A0A0C4DUC9"/>
<sequence length="836" mass="91999">MLSKRSRPRTSAPTDLSSHQLAGHDLMLTPVAFEKAHESQAHRDKAKPAMAPLLNALKSLRRASRQSFRATESSESSSDADAASNGTAPTSGSITPPSISAQSDPAINLKFASVDADGPYTIAARPPLGGHGSGTNLNRYSMFGPGGMSPPAPRPPRGKYAPRLTNVEDRVFVHQKVLALRGEVGEPGKLVDGTVTIHYQNNQMPSIDFPVCASSFKALVPLIPGTNRLRMDYAGPKHARPEQQNSSWITVNYVPTTNSPPLQLAILVAKDSPRTFDSIPSRIDREGNGLDTAIRKFRMAAYLWQAFTGEQMARHAREEKMRLDSTRTAGGIIEHRSFRFEEEWTYGTSNAQDRENGTMRSEARVHIIEMDKTVAEIRDADIAQQNDKASSRDGLFGIAMDAVKGYFKAQPGQKTYVAALMLDSHWDTTAQLITGHAALGGGDGQTNVALFGSHSLWSYPTCLEEVEACFTDCNPTDSKLVANDCREAGSSWEACNIGIGAHLHEVGHLFGLPHRPSGVMARDYVRLHRSFVSREAFCTRTKEKGGPVADKEECQWTWLDYLALRVHPCFQVSIDNLASDPSVVAWPTDPDSIMITSQAGLSHVELYPNGEEDWCETVTYDRDVRSTMLREKELRYRLPPGKRNAPFRLVARSYGGGVFETADFGRLASVDSSFKVDGRTIWRSTKLGLSNLEDSAEDQVVFKTARKQTDENKGRILRRFVVYHGQYLNGIEFVYDDDSRQLFGNKGGKPGGDAFDMNVLRGEQLAGFKVKSGHWINAIQILTDQNRRSPWYGVPSSTGVSLTHLVPPKGFQVCGVAGSCGPSTWVDGFSILYRRG</sequence>
<gene>
    <name evidence="3" type="ORF">MAPG_03569</name>
</gene>
<name>A0A0C4DUC9_MAGP6</name>
<reference evidence="4" key="5">
    <citation type="submission" date="2015-06" db="UniProtKB">
        <authorList>
            <consortium name="EnsemblFungi"/>
        </authorList>
    </citation>
    <scope>IDENTIFICATION</scope>
    <source>
        <strain evidence="4">ATCC 64411</strain>
    </source>
</reference>
<dbReference type="SUPFAM" id="SSF51101">
    <property type="entry name" value="Mannose-binding lectins"/>
    <property type="match status" value="1"/>
</dbReference>
<dbReference type="OMA" id="MFRNNFG"/>
<dbReference type="EMBL" id="GL876968">
    <property type="protein sequence ID" value="KLU84528.1"/>
    <property type="molecule type" value="Genomic_DNA"/>
</dbReference>
<reference evidence="3" key="1">
    <citation type="submission" date="2010-05" db="EMBL/GenBank/DDBJ databases">
        <title>The Genome Sequence of Magnaporthe poae strain ATCC 64411.</title>
        <authorList>
            <consortium name="The Broad Institute Genome Sequencing Platform"/>
            <consortium name="Broad Institute Genome Sequencing Center for Infectious Disease"/>
            <person name="Ma L.-J."/>
            <person name="Dead R."/>
            <person name="Young S."/>
            <person name="Zeng Q."/>
            <person name="Koehrsen M."/>
            <person name="Alvarado L."/>
            <person name="Berlin A."/>
            <person name="Chapman S.B."/>
            <person name="Chen Z."/>
            <person name="Freedman E."/>
            <person name="Gellesch M."/>
            <person name="Goldberg J."/>
            <person name="Griggs A."/>
            <person name="Gujja S."/>
            <person name="Heilman E.R."/>
            <person name="Heiman D."/>
            <person name="Hepburn T."/>
            <person name="Howarth C."/>
            <person name="Jen D."/>
            <person name="Larson L."/>
            <person name="Mehta T."/>
            <person name="Neiman D."/>
            <person name="Pearson M."/>
            <person name="Roberts A."/>
            <person name="Saif S."/>
            <person name="Shea T."/>
            <person name="Shenoy N."/>
            <person name="Sisk P."/>
            <person name="Stolte C."/>
            <person name="Sykes S."/>
            <person name="Walk T."/>
            <person name="White J."/>
            <person name="Yandava C."/>
            <person name="Haas B."/>
            <person name="Nusbaum C."/>
            <person name="Birren B."/>
        </authorList>
    </citation>
    <scope>NUCLEOTIDE SEQUENCE</scope>
    <source>
        <strain evidence="3">ATCC 64411</strain>
    </source>
</reference>
<feature type="region of interest" description="Disordered" evidence="1">
    <location>
        <begin position="62"/>
        <end position="102"/>
    </location>
</feature>
<dbReference type="PANTHER" id="PTHR21054">
    <property type="entry name" value="ZINC METALLOPROTEINASE-RELATED"/>
    <property type="match status" value="1"/>
</dbReference>
<dbReference type="eggNOG" id="KOG4525">
    <property type="taxonomic scope" value="Eukaryota"/>
</dbReference>
<dbReference type="Proteomes" id="UP000011715">
    <property type="component" value="Unassembled WGS sequence"/>
</dbReference>
<dbReference type="SUPFAM" id="SSF55486">
    <property type="entry name" value="Metalloproteases ('zincins'), catalytic domain"/>
    <property type="match status" value="1"/>
</dbReference>
<reference evidence="4" key="4">
    <citation type="journal article" date="2015" name="G3 (Bethesda)">
        <title>Genome sequences of three phytopathogenic species of the Magnaporthaceae family of fungi.</title>
        <authorList>
            <person name="Okagaki L.H."/>
            <person name="Nunes C.C."/>
            <person name="Sailsbery J."/>
            <person name="Clay B."/>
            <person name="Brown D."/>
            <person name="John T."/>
            <person name="Oh Y."/>
            <person name="Young N."/>
            <person name="Fitzgerald M."/>
            <person name="Haas B.J."/>
            <person name="Zeng Q."/>
            <person name="Young S."/>
            <person name="Adiconis X."/>
            <person name="Fan L."/>
            <person name="Levin J.Z."/>
            <person name="Mitchell T.K."/>
            <person name="Okubara P.A."/>
            <person name="Farman M.L."/>
            <person name="Kohn L.M."/>
            <person name="Birren B."/>
            <person name="Ma L.-J."/>
            <person name="Dean R.A."/>
        </authorList>
    </citation>
    <scope>NUCLEOTIDE SEQUENCE</scope>
    <source>
        <strain evidence="4">ATCC 64411 / 73-15</strain>
    </source>
</reference>
<feature type="compositionally biased region" description="Polar residues" evidence="1">
    <location>
        <begin position="9"/>
        <end position="20"/>
    </location>
</feature>
<reference evidence="3" key="3">
    <citation type="submission" date="2011-03" db="EMBL/GenBank/DDBJ databases">
        <title>Annotation of Magnaporthe poae ATCC 64411.</title>
        <authorList>
            <person name="Ma L.-J."/>
            <person name="Dead R."/>
            <person name="Young S.K."/>
            <person name="Zeng Q."/>
            <person name="Gargeya S."/>
            <person name="Fitzgerald M."/>
            <person name="Haas B."/>
            <person name="Abouelleil A."/>
            <person name="Alvarado L."/>
            <person name="Arachchi H.M."/>
            <person name="Berlin A."/>
            <person name="Brown A."/>
            <person name="Chapman S.B."/>
            <person name="Chen Z."/>
            <person name="Dunbar C."/>
            <person name="Freedman E."/>
            <person name="Gearin G."/>
            <person name="Gellesch M."/>
            <person name="Goldberg J."/>
            <person name="Griggs A."/>
            <person name="Gujja S."/>
            <person name="Heiman D."/>
            <person name="Howarth C."/>
            <person name="Larson L."/>
            <person name="Lui A."/>
            <person name="MacDonald P.J.P."/>
            <person name="Mehta T."/>
            <person name="Montmayeur A."/>
            <person name="Murphy C."/>
            <person name="Neiman D."/>
            <person name="Pearson M."/>
            <person name="Priest M."/>
            <person name="Roberts A."/>
            <person name="Saif S."/>
            <person name="Shea T."/>
            <person name="Shenoy N."/>
            <person name="Sisk P."/>
            <person name="Stolte C."/>
            <person name="Sykes S."/>
            <person name="Yandava C."/>
            <person name="Wortman J."/>
            <person name="Nusbaum C."/>
            <person name="Birren B."/>
        </authorList>
    </citation>
    <scope>NUCLEOTIDE SEQUENCE</scope>
    <source>
        <strain evidence="3">ATCC 64411</strain>
    </source>
</reference>
<accession>A0A0C4DUC9</accession>
<reference evidence="5" key="2">
    <citation type="submission" date="2010-05" db="EMBL/GenBank/DDBJ databases">
        <title>The genome sequence of Magnaporthe poae strain ATCC 64411.</title>
        <authorList>
            <person name="Ma L.-J."/>
            <person name="Dead R."/>
            <person name="Young S."/>
            <person name="Zeng Q."/>
            <person name="Koehrsen M."/>
            <person name="Alvarado L."/>
            <person name="Berlin A."/>
            <person name="Chapman S.B."/>
            <person name="Chen Z."/>
            <person name="Freedman E."/>
            <person name="Gellesch M."/>
            <person name="Goldberg J."/>
            <person name="Griggs A."/>
            <person name="Gujja S."/>
            <person name="Heilman E.R."/>
            <person name="Heiman D."/>
            <person name="Hepburn T."/>
            <person name="Howarth C."/>
            <person name="Jen D."/>
            <person name="Larson L."/>
            <person name="Mehta T."/>
            <person name="Neiman D."/>
            <person name="Pearson M."/>
            <person name="Roberts A."/>
            <person name="Saif S."/>
            <person name="Shea T."/>
            <person name="Shenoy N."/>
            <person name="Sisk P."/>
            <person name="Stolte C."/>
            <person name="Sykes S."/>
            <person name="Walk T."/>
            <person name="White J."/>
            <person name="Yandava C."/>
            <person name="Haas B."/>
            <person name="Nusbaum C."/>
            <person name="Birren B."/>
        </authorList>
    </citation>
    <scope>NUCLEOTIDE SEQUENCE [LARGE SCALE GENOMIC DNA]</scope>
    <source>
        <strain evidence="5">ATCC 64411 / 73-15</strain>
    </source>
</reference>
<dbReference type="InterPro" id="IPR053002">
    <property type="entry name" value="Metalloproteinase_M10B"/>
</dbReference>
<proteinExistence type="predicted"/>
<dbReference type="InterPro" id="IPR036404">
    <property type="entry name" value="Jacalin-like_lectin_dom_sf"/>
</dbReference>
<feature type="domain" description="Jacalin-type lectin" evidence="2">
    <location>
        <begin position="681"/>
        <end position="835"/>
    </location>
</feature>
<evidence type="ECO:0000313" key="4">
    <source>
        <dbReference type="EnsemblFungi" id="MAPG_03569T0"/>
    </source>
</evidence>
<dbReference type="OrthoDB" id="74460at2759"/>
<evidence type="ECO:0000313" key="3">
    <source>
        <dbReference type="EMBL" id="KLU84528.1"/>
    </source>
</evidence>
<feature type="compositionally biased region" description="Low complexity" evidence="1">
    <location>
        <begin position="73"/>
        <end position="101"/>
    </location>
</feature>